<dbReference type="EMBL" id="PHEX01000112">
    <property type="protein sequence ID" value="PKQ27403.1"/>
    <property type="molecule type" value="Genomic_DNA"/>
</dbReference>
<feature type="domain" description="DUF4143" evidence="2">
    <location>
        <begin position="279"/>
        <end position="436"/>
    </location>
</feature>
<evidence type="ECO:0000313" key="3">
    <source>
        <dbReference type="EMBL" id="PKQ27403.1"/>
    </source>
</evidence>
<proteinExistence type="predicted"/>
<dbReference type="Proteomes" id="UP000233654">
    <property type="component" value="Unassembled WGS sequence"/>
</dbReference>
<reference evidence="3 4" key="1">
    <citation type="journal article" date="2017" name="ISME J.">
        <title>Potential for microbial H2 and metal transformations associated with novel bacteria and archaea in deep terrestrial subsurface sediments.</title>
        <authorList>
            <person name="Hernsdorf A.W."/>
            <person name="Amano Y."/>
            <person name="Miyakawa K."/>
            <person name="Ise K."/>
            <person name="Suzuki Y."/>
            <person name="Anantharaman K."/>
            <person name="Probst A."/>
            <person name="Burstein D."/>
            <person name="Thomas B.C."/>
            <person name="Banfield J.F."/>
        </authorList>
    </citation>
    <scope>NUCLEOTIDE SEQUENCE [LARGE SCALE GENOMIC DNA]</scope>
    <source>
        <strain evidence="3">HGW-Actinobacteria-3</strain>
    </source>
</reference>
<accession>A0A2N3G3U2</accession>
<dbReference type="InterPro" id="IPR025420">
    <property type="entry name" value="DUF4143"/>
</dbReference>
<gene>
    <name evidence="3" type="ORF">CVT63_08190</name>
</gene>
<sequence length="484" mass="54325">MGEIDLYKSLALWNSHWTTGKVSKLIKKHEEPRRTFYHIRKRITNLPFEIMAGPRQVGKTTMMGHLMEYLMEEGYRPEEILYVPLDVPAVAAELGGGLQAVVDVYERLILKESISKVKRPVIFFLDEIHTLPDWGKELKGLYDQYHPTLRVLGTGSSSAALLNPTTADAPGRWEKNHMHPLKFLEAAGSYGIGGLEEIGKLARNARDALAGLGTSTESRNAAGEAISALYAATLPHADRLYAAFDGYLLRGGFPRVQPPATMEDSFRFFEVVMDTAISKDLKLYEKVRKPQAFRSFLVMLAKNHGGKFISAGCAKDLGVDKETPASWKAVAEELFFVHQLQRVNDSFHYVPGKADKAYLQDPGLLSFLSVSTEITELEGSGKIGNVVEGVLFDHLRRLQFNTLGHRNGTIGYFDKPEVDFIVQLPHAWLAVESKYRKRISGADRRLVQYFEGRPNVMPVVATRDKFEIRDDAWIVPAWLLCMIA</sequence>
<name>A0A2N3G3U2_9ACTN</name>
<dbReference type="Pfam" id="PF13173">
    <property type="entry name" value="AAA_14"/>
    <property type="match status" value="1"/>
</dbReference>
<evidence type="ECO:0000259" key="1">
    <source>
        <dbReference type="Pfam" id="PF13173"/>
    </source>
</evidence>
<feature type="domain" description="AAA" evidence="1">
    <location>
        <begin position="50"/>
        <end position="185"/>
    </location>
</feature>
<evidence type="ECO:0000259" key="2">
    <source>
        <dbReference type="Pfam" id="PF13635"/>
    </source>
</evidence>
<dbReference type="InterPro" id="IPR041682">
    <property type="entry name" value="AAA_14"/>
</dbReference>
<comment type="caution">
    <text evidence="3">The sequence shown here is derived from an EMBL/GenBank/DDBJ whole genome shotgun (WGS) entry which is preliminary data.</text>
</comment>
<dbReference type="AlphaFoldDB" id="A0A2N3G3U2"/>
<dbReference type="SUPFAM" id="SSF52540">
    <property type="entry name" value="P-loop containing nucleoside triphosphate hydrolases"/>
    <property type="match status" value="1"/>
</dbReference>
<protein>
    <submittedName>
        <fullName evidence="3">Uncharacterized protein</fullName>
    </submittedName>
</protein>
<evidence type="ECO:0000313" key="4">
    <source>
        <dbReference type="Proteomes" id="UP000233654"/>
    </source>
</evidence>
<organism evidence="3 4">
    <name type="scientific">Candidatus Anoxymicrobium japonicum</name>
    <dbReference type="NCBI Taxonomy" id="2013648"/>
    <lineage>
        <taxon>Bacteria</taxon>
        <taxon>Bacillati</taxon>
        <taxon>Actinomycetota</taxon>
        <taxon>Candidatus Geothermincolia</taxon>
        <taxon>Candidatus Geothermincolales</taxon>
        <taxon>Candidatus Anoxymicrobiaceae</taxon>
        <taxon>Candidatus Anoxymicrobium</taxon>
    </lineage>
</organism>
<dbReference type="Gene3D" id="3.40.50.300">
    <property type="entry name" value="P-loop containing nucleotide triphosphate hydrolases"/>
    <property type="match status" value="1"/>
</dbReference>
<dbReference type="PANTHER" id="PTHR33295:SF18">
    <property type="entry name" value="AAA+ ATPASE DOMAIN-CONTAINING PROTEIN"/>
    <property type="match status" value="1"/>
</dbReference>
<dbReference type="PANTHER" id="PTHR33295">
    <property type="entry name" value="ATPASE"/>
    <property type="match status" value="1"/>
</dbReference>
<dbReference type="Pfam" id="PF13635">
    <property type="entry name" value="DUF4143"/>
    <property type="match status" value="1"/>
</dbReference>
<dbReference type="InterPro" id="IPR027417">
    <property type="entry name" value="P-loop_NTPase"/>
</dbReference>